<evidence type="ECO:0000256" key="5">
    <source>
        <dbReference type="ARBA" id="ARBA00022448"/>
    </source>
</evidence>
<evidence type="ECO:0000256" key="7">
    <source>
        <dbReference type="ARBA" id="ARBA00022490"/>
    </source>
</evidence>
<dbReference type="GO" id="GO:0097038">
    <property type="term" value="C:perinuclear endoplasmic reticulum"/>
    <property type="evidence" value="ECO:0007669"/>
    <property type="project" value="TreeGrafter"/>
</dbReference>
<dbReference type="GO" id="GO:0120015">
    <property type="term" value="F:sterol transfer activity"/>
    <property type="evidence" value="ECO:0007669"/>
    <property type="project" value="UniProtKB-ARBA"/>
</dbReference>
<dbReference type="InterPro" id="IPR001849">
    <property type="entry name" value="PH_domain"/>
</dbReference>
<evidence type="ECO:0000256" key="10">
    <source>
        <dbReference type="ARBA" id="ARBA00023055"/>
    </source>
</evidence>
<evidence type="ECO:0000256" key="1">
    <source>
        <dbReference type="ARBA" id="ARBA00004236"/>
    </source>
</evidence>
<evidence type="ECO:0000256" key="4">
    <source>
        <dbReference type="ARBA" id="ARBA00008842"/>
    </source>
</evidence>
<evidence type="ECO:0000256" key="8">
    <source>
        <dbReference type="ARBA" id="ARBA00022553"/>
    </source>
</evidence>
<dbReference type="FunFam" id="2.40.160.120:FF:000001">
    <property type="entry name" value="Oxysterol-binding protein"/>
    <property type="match status" value="1"/>
</dbReference>
<dbReference type="InterPro" id="IPR041680">
    <property type="entry name" value="PH_8"/>
</dbReference>
<feature type="compositionally biased region" description="Basic and acidic residues" evidence="15">
    <location>
        <begin position="532"/>
        <end position="542"/>
    </location>
</feature>
<feature type="region of interest" description="Disordered" evidence="15">
    <location>
        <begin position="1"/>
        <end position="85"/>
    </location>
</feature>
<dbReference type="InterPro" id="IPR011993">
    <property type="entry name" value="PH-like_dom_sf"/>
</dbReference>
<evidence type="ECO:0000256" key="2">
    <source>
        <dbReference type="ARBA" id="ARBA00004514"/>
    </source>
</evidence>
<dbReference type="GO" id="GO:0005789">
    <property type="term" value="C:endoplasmic reticulum membrane"/>
    <property type="evidence" value="ECO:0007669"/>
    <property type="project" value="UniProtKB-SubCell"/>
</dbReference>
<dbReference type="PANTHER" id="PTHR10972:SF203">
    <property type="entry name" value="OXYSTEROL-BINDING PROTEIN HOMOLOG 3"/>
    <property type="match status" value="1"/>
</dbReference>
<dbReference type="Gene3D" id="2.40.160.120">
    <property type="match status" value="1"/>
</dbReference>
<keyword evidence="7" id="KW-0963">Cytoplasm</keyword>
<feature type="region of interest" description="Disordered" evidence="15">
    <location>
        <begin position="331"/>
        <end position="373"/>
    </location>
</feature>
<dbReference type="InterPro" id="IPR000648">
    <property type="entry name" value="Oxysterol-bd"/>
</dbReference>
<comment type="similarity">
    <text evidence="4 13">Belongs to the OSBP family.</text>
</comment>
<dbReference type="SMART" id="SM00233">
    <property type="entry name" value="PH"/>
    <property type="match status" value="1"/>
</dbReference>
<keyword evidence="8" id="KW-0597">Phosphoprotein</keyword>
<keyword evidence="10 14" id="KW-0445">Lipid transport</keyword>
<dbReference type="SUPFAM" id="SSF144000">
    <property type="entry name" value="Oxysterol-binding protein-like"/>
    <property type="match status" value="1"/>
</dbReference>
<evidence type="ECO:0000259" key="16">
    <source>
        <dbReference type="PROSITE" id="PS50003"/>
    </source>
</evidence>
<gene>
    <name evidence="18" type="primary">LOC111124917</name>
</gene>
<feature type="compositionally biased region" description="Acidic residues" evidence="15">
    <location>
        <begin position="543"/>
        <end position="556"/>
    </location>
</feature>
<dbReference type="RefSeq" id="XP_022323928.1">
    <property type="nucleotide sequence ID" value="XM_022468220.1"/>
</dbReference>
<protein>
    <recommendedName>
        <fullName evidence="14">Oxysterol-binding protein</fullName>
    </recommendedName>
</protein>
<name>A0A8B8D726_CRAVI</name>
<dbReference type="GO" id="GO:0005886">
    <property type="term" value="C:plasma membrane"/>
    <property type="evidence" value="ECO:0007669"/>
    <property type="project" value="UniProtKB-SubCell"/>
</dbReference>
<keyword evidence="11" id="KW-0446">Lipid-binding</keyword>
<evidence type="ECO:0000256" key="12">
    <source>
        <dbReference type="ARBA" id="ARBA00023136"/>
    </source>
</evidence>
<dbReference type="PANTHER" id="PTHR10972">
    <property type="entry name" value="OXYSTEROL-BINDING PROTEIN-RELATED"/>
    <property type="match status" value="1"/>
</dbReference>
<comment type="subcellular location">
    <subcellularLocation>
        <location evidence="1">Cell membrane</location>
    </subcellularLocation>
    <subcellularLocation>
        <location evidence="2">Cytoplasm</location>
        <location evidence="2">Cytosol</location>
    </subcellularLocation>
    <subcellularLocation>
        <location evidence="3">Endoplasmic reticulum membrane</location>
    </subcellularLocation>
</comment>
<dbReference type="SUPFAM" id="SSF50729">
    <property type="entry name" value="PH domain-like"/>
    <property type="match status" value="1"/>
</dbReference>
<dbReference type="CDD" id="cd13287">
    <property type="entry name" value="PH_ORP3_ORP6_ORP7"/>
    <property type="match status" value="1"/>
</dbReference>
<dbReference type="Gene3D" id="2.30.29.30">
    <property type="entry name" value="Pleckstrin-homology domain (PH domain)/Phosphotyrosine-binding domain (PTB)"/>
    <property type="match status" value="1"/>
</dbReference>
<reference evidence="18" key="1">
    <citation type="submission" date="2025-08" db="UniProtKB">
        <authorList>
            <consortium name="RefSeq"/>
        </authorList>
    </citation>
    <scope>IDENTIFICATION</scope>
    <source>
        <tissue evidence="18">Whole sample</tissue>
    </source>
</reference>
<dbReference type="Proteomes" id="UP000694844">
    <property type="component" value="Chromosome 3"/>
</dbReference>
<evidence type="ECO:0000313" key="18">
    <source>
        <dbReference type="RefSeq" id="XP_022323928.1"/>
    </source>
</evidence>
<evidence type="ECO:0000256" key="9">
    <source>
        <dbReference type="ARBA" id="ARBA00022824"/>
    </source>
</evidence>
<dbReference type="GO" id="GO:0005829">
    <property type="term" value="C:cytosol"/>
    <property type="evidence" value="ECO:0007669"/>
    <property type="project" value="UniProtKB-SubCell"/>
</dbReference>
<dbReference type="OrthoDB" id="1854502at2759"/>
<feature type="compositionally biased region" description="Low complexity" evidence="15">
    <location>
        <begin position="345"/>
        <end position="355"/>
    </location>
</feature>
<keyword evidence="6" id="KW-1003">Cell membrane</keyword>
<dbReference type="PROSITE" id="PS01013">
    <property type="entry name" value="OSBP"/>
    <property type="match status" value="1"/>
</dbReference>
<dbReference type="GeneID" id="111124917"/>
<proteinExistence type="inferred from homology"/>
<dbReference type="Pfam" id="PF15409">
    <property type="entry name" value="PH_8"/>
    <property type="match status" value="1"/>
</dbReference>
<dbReference type="InterPro" id="IPR037239">
    <property type="entry name" value="OSBP_sf"/>
</dbReference>
<evidence type="ECO:0000256" key="6">
    <source>
        <dbReference type="ARBA" id="ARBA00022475"/>
    </source>
</evidence>
<dbReference type="AlphaFoldDB" id="A0A8B8D726"/>
<dbReference type="GO" id="GO:0015485">
    <property type="term" value="F:cholesterol binding"/>
    <property type="evidence" value="ECO:0007669"/>
    <property type="project" value="TreeGrafter"/>
</dbReference>
<feature type="region of interest" description="Disordered" evidence="15">
    <location>
        <begin position="488"/>
        <end position="564"/>
    </location>
</feature>
<dbReference type="KEGG" id="cvn:111124917"/>
<feature type="compositionally biased region" description="Polar residues" evidence="15">
    <location>
        <begin position="512"/>
        <end position="521"/>
    </location>
</feature>
<feature type="compositionally biased region" description="Polar residues" evidence="15">
    <location>
        <begin position="495"/>
        <end position="505"/>
    </location>
</feature>
<feature type="compositionally biased region" description="Polar residues" evidence="15">
    <location>
        <begin position="1"/>
        <end position="31"/>
    </location>
</feature>
<keyword evidence="9" id="KW-0256">Endoplasmic reticulum</keyword>
<dbReference type="Gene3D" id="3.30.70.3490">
    <property type="match status" value="1"/>
</dbReference>
<sequence>MMSNNISPVKSLTQLNPSPGTSRKVSQNNSRHQFRHSESDSDSDGSDDISISSSQVDQSKITTERQNSTQKSTTSSKKFRKSRKTRRHHDWEILEGLKEGIRYDKKPEKFSGYLMKRRRWPLKGWHKRFFLVEKGIVYYAKSPSDIQKGKYHGVIDTGLAVVSFKNSRRIDIDAEDIVYHLKMKDKKMFDEWLSVFRSHRLYRQHEIAYGTKESPKLTGITSPVEDLTRPFSPGINLPGSLKRDGQLMGSSEMIPVMRKSSFKNQSSSHGRVATWLLDTAGFEHCSKEMKDTQKLLCDLKDDLHLLKNLPLASNQEVKEAEVFDKKRIKAQGLKGSRKRDKKSDSSVVFDSSPTTVTPPSPGIDEVHMRNSSSNPNLIQYAHEHNARPHSMPEHVIMSTPHEQHIKEIKLREEFCTKAERVHKNLKSLLHTISTERERLRSALEMDSDLNLPSSAVVILRQNLHEALLQNADLKLRLSRIHADSLIPSYPDIKQTPASPILSPNNENRDLTKSTSLDTCSMSEYYDAEEENRESGSESSSERTDEEDISSENDDTEYNAAQSDTIGVSEDQLSVSFETGRRSKLPVPKPDSGDISLWNILYKNIGKDLTKISMPVTLNEPLSMLQRLCEEMEYSELLDRASENQDPYQRMIYIAAFAVSGYASSGYRAGHKPFNPLLGETYELVRDDKGWKFVAEQVSHHPPVSACHCESKNFTLWQDTRIKTKFWGKSMEFQPVGHVNVYLPKFKEHYMWNKVTTCVHNLLGGQRWVDQYGEMQIRNGGISCKLTFKKATQFSSRRHEVYGQILSPEGKVVHNLFGKWNEALYFGHAPSSRCVWRPGAMPDDYELYYGFTRFAIELNELNKDEAKILPITDTRFRPDQRLLEEGNIQGSEEEKKRVEQLQRDNRKMREEKKITYIPSWFSKVDDSKDHDCYEFNCKYWEMKRDPGFDKLSLPKLW</sequence>
<keyword evidence="12" id="KW-0472">Membrane</keyword>
<evidence type="ECO:0000256" key="14">
    <source>
        <dbReference type="RuleBase" id="RU003845"/>
    </source>
</evidence>
<evidence type="ECO:0000256" key="3">
    <source>
        <dbReference type="ARBA" id="ARBA00004586"/>
    </source>
</evidence>
<evidence type="ECO:0000256" key="13">
    <source>
        <dbReference type="RuleBase" id="RU003844"/>
    </source>
</evidence>
<dbReference type="GO" id="GO:0006699">
    <property type="term" value="P:bile acid biosynthetic process"/>
    <property type="evidence" value="ECO:0007669"/>
    <property type="project" value="UniProtKB-ARBA"/>
</dbReference>
<keyword evidence="5 14" id="KW-0813">Transport</keyword>
<organism evidence="17 18">
    <name type="scientific">Crassostrea virginica</name>
    <name type="common">Eastern oyster</name>
    <dbReference type="NCBI Taxonomy" id="6565"/>
    <lineage>
        <taxon>Eukaryota</taxon>
        <taxon>Metazoa</taxon>
        <taxon>Spiralia</taxon>
        <taxon>Lophotrochozoa</taxon>
        <taxon>Mollusca</taxon>
        <taxon>Bivalvia</taxon>
        <taxon>Autobranchia</taxon>
        <taxon>Pteriomorphia</taxon>
        <taxon>Ostreida</taxon>
        <taxon>Ostreoidea</taxon>
        <taxon>Ostreidae</taxon>
        <taxon>Crassostrea</taxon>
    </lineage>
</organism>
<dbReference type="GO" id="GO:0005634">
    <property type="term" value="C:nucleus"/>
    <property type="evidence" value="ECO:0007669"/>
    <property type="project" value="UniProtKB-ARBA"/>
</dbReference>
<dbReference type="PROSITE" id="PS50003">
    <property type="entry name" value="PH_DOMAIN"/>
    <property type="match status" value="1"/>
</dbReference>
<evidence type="ECO:0000256" key="15">
    <source>
        <dbReference type="SAM" id="MobiDB-lite"/>
    </source>
</evidence>
<dbReference type="FunFam" id="2.30.29.30:FF:000011">
    <property type="entry name" value="Oxysterol-binding protein"/>
    <property type="match status" value="1"/>
</dbReference>
<dbReference type="InterPro" id="IPR018494">
    <property type="entry name" value="Oxysterol-bd_CS"/>
</dbReference>
<dbReference type="Pfam" id="PF01237">
    <property type="entry name" value="Oxysterol_BP"/>
    <property type="match status" value="1"/>
</dbReference>
<evidence type="ECO:0000256" key="11">
    <source>
        <dbReference type="ARBA" id="ARBA00023121"/>
    </source>
</evidence>
<keyword evidence="17" id="KW-1185">Reference proteome</keyword>
<accession>A0A8B8D726</accession>
<evidence type="ECO:0000313" key="17">
    <source>
        <dbReference type="Proteomes" id="UP000694844"/>
    </source>
</evidence>
<feature type="compositionally biased region" description="Low complexity" evidence="15">
    <location>
        <begin position="48"/>
        <end position="59"/>
    </location>
</feature>
<feature type="domain" description="PH" evidence="16">
    <location>
        <begin position="107"/>
        <end position="201"/>
    </location>
</feature>